<evidence type="ECO:0000256" key="4">
    <source>
        <dbReference type="ARBA" id="ARBA00023163"/>
    </source>
</evidence>
<evidence type="ECO:0000256" key="6">
    <source>
        <dbReference type="SAM" id="MobiDB-lite"/>
    </source>
</evidence>
<feature type="compositionally biased region" description="Polar residues" evidence="6">
    <location>
        <begin position="1080"/>
        <end position="1091"/>
    </location>
</feature>
<feature type="compositionally biased region" description="Polar residues" evidence="6">
    <location>
        <begin position="498"/>
        <end position="508"/>
    </location>
</feature>
<organism evidence="7 8">
    <name type="scientific">Phakopsora pachyrhizi</name>
    <name type="common">Asian soybean rust disease fungus</name>
    <dbReference type="NCBI Taxonomy" id="170000"/>
    <lineage>
        <taxon>Eukaryota</taxon>
        <taxon>Fungi</taxon>
        <taxon>Dikarya</taxon>
        <taxon>Basidiomycota</taxon>
        <taxon>Pucciniomycotina</taxon>
        <taxon>Pucciniomycetes</taxon>
        <taxon>Pucciniales</taxon>
        <taxon>Phakopsoraceae</taxon>
        <taxon>Phakopsora</taxon>
    </lineage>
</organism>
<feature type="compositionally biased region" description="Basic residues" evidence="6">
    <location>
        <begin position="925"/>
        <end position="935"/>
    </location>
</feature>
<keyword evidence="4" id="KW-0804">Transcription</keyword>
<comment type="caution">
    <text evidence="7">The sequence shown here is derived from an EMBL/GenBank/DDBJ whole genome shotgun (WGS) entry which is preliminary data.</text>
</comment>
<feature type="region of interest" description="Disordered" evidence="6">
    <location>
        <begin position="200"/>
        <end position="263"/>
    </location>
</feature>
<accession>A0AAV0BHQ4</accession>
<dbReference type="AlphaFoldDB" id="A0AAV0BHQ4"/>
<dbReference type="EMBL" id="CALTRL010005812">
    <property type="protein sequence ID" value="CAH7686747.1"/>
    <property type="molecule type" value="Genomic_DNA"/>
</dbReference>
<feature type="region of interest" description="Disordered" evidence="6">
    <location>
        <begin position="991"/>
        <end position="1096"/>
    </location>
</feature>
<evidence type="ECO:0000256" key="5">
    <source>
        <dbReference type="ARBA" id="ARBA00023242"/>
    </source>
</evidence>
<feature type="region of interest" description="Disordered" evidence="6">
    <location>
        <begin position="288"/>
        <end position="543"/>
    </location>
</feature>
<dbReference type="GO" id="GO:0000228">
    <property type="term" value="C:nuclear chromosome"/>
    <property type="evidence" value="ECO:0007669"/>
    <property type="project" value="InterPro"/>
</dbReference>
<sequence length="1213" mass="137075">MDGHPASPLRDLYHSAMGANPQFSTANGMQQVPYGRNQSVPGFSPSNTQFHQSNVAFLNPDSSTSSHPTPQNDTSTPAKITSNGVFQTVDAHPQVYQQGITSPNFSSQLPLANQPLGALPGPSQPIRNPSAGIFMQQPNPQASHSPSVDGSAQVLQLPRVSGMDPAAIMEIAMLIRQPNGPNRLSHAQMAMWNEYRAKCGASPSGIQPRPANHSASLLGSVQPQSHPAQPQTVPHSLPNLNYSSQNQQQAIQRQQKLSPQQHAQLQQMQQQMLIRQQQQRQQQQVQQLLQQQQHHQHQQQAHHNQQLQSFSQQQKQLQPKSQVHQQQSSQQQQQQKQKQLQEQQQNHLQQHKEEEEEMGGGEADTESKELVQRQQEQQQQPQSQQQQHQLQKQYSHEQQQNNHTQSLQLQSSSAAARFSPSLSSRAPSVSYSMPRSTTPSFTSQLPSLTNNNRKPLIGLESPSQKTIQSPSKPSQIFPHPYSSQQQVNGNQHHPIPLTRTQSPSTSTPLYPRRLPISPSFTKHYPDNSVLGPDGRPRSRKKLSLEEQRKLSRWIKHDEAFEIAFQRDRMQKRAIMQDVCRQQVMINRLDWLGEARNGRATGRCQIRLPLEREREGSTGKRKNRPRLKLNKSEIKLVSEVEEILVPIRLEIEIDHWKLRDTFTWNLKEPVVTPEQFAAHLCEDLILPAQHFIGPIVNSIREQLDEYRIHQNFEGHYARHSSSEARNPDSKYEADVRRAGGSDVIKMIIEDEGNGEATQGAEEKWWNGWKGRVFDLGCDSEAGTETDEAAQNPLKENDDELRIPIVLDIICGHVHLTDRFEWEISEVNNSPEDFVEVYVNDLGLAGEFKTAIAHSIREQIETYVKSLALVEHVNGYPVPNDELRYAFLQPITEPIRTSQVDDYTPFLNFLNAEELDRQEKEHDREARRKRRQTRSRRGITLPDRESQRTVRSIVPIQGMKMVMPYQDDNEDLIVPVQPVAEPYPIEESVFENVDPPEHIPKKNVPVNKEPPGSEPLFGTPSKVVGNRVSRRLRGATADGQSGTPPPTSRGGDSNQPEKDDAPTPSNSGTPAPNTTTKKNNKQQEVASQTNSAKKFSAGRPRGINWKALGLHDPMINGVWHCSNCGCPEHIAVGRRKGLGGKDTLCGEWRYMHRYKKNRPTVYNTSADYHTSLKLEADSAKQAIADQEMLRQEKNRLEHLATRGSENKKPKKEGKV</sequence>
<dbReference type="GO" id="GO:0006338">
    <property type="term" value="P:chromatin remodeling"/>
    <property type="evidence" value="ECO:0007669"/>
    <property type="project" value="InterPro"/>
</dbReference>
<dbReference type="Pfam" id="PF04855">
    <property type="entry name" value="SNF5"/>
    <property type="match status" value="1"/>
</dbReference>
<feature type="region of interest" description="Disordered" evidence="6">
    <location>
        <begin position="915"/>
        <end position="947"/>
    </location>
</feature>
<comment type="similarity">
    <text evidence="2">Belongs to the SNF5 family.</text>
</comment>
<protein>
    <recommendedName>
        <fullName evidence="9">SNF5-domain-containing protein</fullName>
    </recommendedName>
</protein>
<evidence type="ECO:0000313" key="7">
    <source>
        <dbReference type="EMBL" id="CAH7686747.1"/>
    </source>
</evidence>
<name>A0AAV0BHQ4_PHAPC</name>
<feature type="compositionally biased region" description="Polar residues" evidence="6">
    <location>
        <begin position="213"/>
        <end position="244"/>
    </location>
</feature>
<feature type="region of interest" description="Disordered" evidence="6">
    <location>
        <begin position="20"/>
        <end position="78"/>
    </location>
</feature>
<keyword evidence="3" id="KW-0805">Transcription regulation</keyword>
<keyword evidence="5" id="KW-0539">Nucleus</keyword>
<dbReference type="PANTHER" id="PTHR10019">
    <property type="entry name" value="SNF5"/>
    <property type="match status" value="1"/>
</dbReference>
<comment type="subcellular location">
    <subcellularLocation>
        <location evidence="1">Nucleus</location>
    </subcellularLocation>
</comment>
<dbReference type="InterPro" id="IPR006939">
    <property type="entry name" value="SNF5"/>
</dbReference>
<proteinExistence type="inferred from homology"/>
<feature type="compositionally biased region" description="Low complexity" evidence="6">
    <location>
        <begin position="372"/>
        <end position="432"/>
    </location>
</feature>
<evidence type="ECO:0000313" key="8">
    <source>
        <dbReference type="Proteomes" id="UP001153365"/>
    </source>
</evidence>
<keyword evidence="8" id="KW-1185">Reference proteome</keyword>
<feature type="compositionally biased region" description="Polar residues" evidence="6">
    <location>
        <begin position="21"/>
        <end position="78"/>
    </location>
</feature>
<evidence type="ECO:0008006" key="9">
    <source>
        <dbReference type="Google" id="ProtNLM"/>
    </source>
</evidence>
<evidence type="ECO:0000256" key="2">
    <source>
        <dbReference type="ARBA" id="ARBA00010239"/>
    </source>
</evidence>
<dbReference type="Proteomes" id="UP001153365">
    <property type="component" value="Unassembled WGS sequence"/>
</dbReference>
<feature type="compositionally biased region" description="Low complexity" evidence="6">
    <location>
        <begin position="288"/>
        <end position="348"/>
    </location>
</feature>
<reference evidence="7" key="1">
    <citation type="submission" date="2022-06" db="EMBL/GenBank/DDBJ databases">
        <authorList>
            <consortium name="SYNGENTA / RWTH Aachen University"/>
        </authorList>
    </citation>
    <scope>NUCLEOTIDE SEQUENCE</scope>
</reference>
<evidence type="ECO:0000256" key="3">
    <source>
        <dbReference type="ARBA" id="ARBA00023015"/>
    </source>
</evidence>
<feature type="compositionally biased region" description="Low complexity" evidence="6">
    <location>
        <begin position="245"/>
        <end position="263"/>
    </location>
</feature>
<gene>
    <name evidence="7" type="ORF">PPACK8108_LOCUS21447</name>
</gene>
<feature type="compositionally biased region" description="Basic and acidic residues" evidence="6">
    <location>
        <begin position="915"/>
        <end position="924"/>
    </location>
</feature>
<feature type="compositionally biased region" description="Polar residues" evidence="6">
    <location>
        <begin position="433"/>
        <end position="453"/>
    </location>
</feature>
<feature type="compositionally biased region" description="Polar residues" evidence="6">
    <location>
        <begin position="481"/>
        <end position="491"/>
    </location>
</feature>
<feature type="region of interest" description="Disordered" evidence="6">
    <location>
        <begin position="1188"/>
        <end position="1213"/>
    </location>
</feature>
<evidence type="ECO:0000256" key="1">
    <source>
        <dbReference type="ARBA" id="ARBA00004123"/>
    </source>
</evidence>
<feature type="compositionally biased region" description="Polar residues" evidence="6">
    <location>
        <begin position="461"/>
        <end position="474"/>
    </location>
</feature>
<feature type="compositionally biased region" description="Polar residues" evidence="6">
    <location>
        <begin position="1061"/>
        <end position="1070"/>
    </location>
</feature>